<keyword evidence="3" id="KW-0347">Helicase</keyword>
<dbReference type="GO" id="GO:0000184">
    <property type="term" value="P:nuclear-transcribed mRNA catabolic process, nonsense-mediated decay"/>
    <property type="evidence" value="ECO:0007669"/>
    <property type="project" value="TreeGrafter"/>
</dbReference>
<feature type="compositionally biased region" description="Low complexity" evidence="6">
    <location>
        <begin position="500"/>
        <end position="513"/>
    </location>
</feature>
<dbReference type="GO" id="GO:0003724">
    <property type="term" value="F:RNA helicase activity"/>
    <property type="evidence" value="ECO:0007669"/>
    <property type="project" value="TreeGrafter"/>
</dbReference>
<keyword evidence="5" id="KW-0175">Coiled coil</keyword>
<feature type="compositionally biased region" description="Polar residues" evidence="6">
    <location>
        <begin position="1277"/>
        <end position="1289"/>
    </location>
</feature>
<feature type="compositionally biased region" description="Basic and acidic residues" evidence="6">
    <location>
        <begin position="536"/>
        <end position="552"/>
    </location>
</feature>
<feature type="compositionally biased region" description="Basic residues" evidence="6">
    <location>
        <begin position="685"/>
        <end position="694"/>
    </location>
</feature>
<dbReference type="InterPro" id="IPR027417">
    <property type="entry name" value="P-loop_NTPase"/>
</dbReference>
<dbReference type="GO" id="GO:0005524">
    <property type="term" value="F:ATP binding"/>
    <property type="evidence" value="ECO:0007669"/>
    <property type="project" value="UniProtKB-KW"/>
</dbReference>
<feature type="region of interest" description="Disordered" evidence="6">
    <location>
        <begin position="720"/>
        <end position="778"/>
    </location>
</feature>
<dbReference type="FunFam" id="3.40.50.300:FF:000326">
    <property type="entry name" value="P-loop containing nucleoside triphosphate hydrolase"/>
    <property type="match status" value="1"/>
</dbReference>
<keyword evidence="4" id="KW-0067">ATP-binding</keyword>
<dbReference type="GO" id="GO:0005737">
    <property type="term" value="C:cytoplasm"/>
    <property type="evidence" value="ECO:0007669"/>
    <property type="project" value="TreeGrafter"/>
</dbReference>
<feature type="region of interest" description="Disordered" evidence="6">
    <location>
        <begin position="2147"/>
        <end position="2176"/>
    </location>
</feature>
<name>A0A0G4HN17_9ALVE</name>
<feature type="coiled-coil region" evidence="5">
    <location>
        <begin position="942"/>
        <end position="969"/>
    </location>
</feature>
<feature type="region of interest" description="Disordered" evidence="6">
    <location>
        <begin position="1277"/>
        <end position="1297"/>
    </location>
</feature>
<dbReference type="InterPro" id="IPR041677">
    <property type="entry name" value="DNA2/NAM7_AAA_11"/>
</dbReference>
<proteinExistence type="predicted"/>
<evidence type="ECO:0000259" key="8">
    <source>
        <dbReference type="Pfam" id="PF00881"/>
    </source>
</evidence>
<dbReference type="Gene3D" id="3.40.50.300">
    <property type="entry name" value="P-loop containing nucleotide triphosphate hydrolases"/>
    <property type="match status" value="2"/>
</dbReference>
<feature type="transmembrane region" description="Helical" evidence="7">
    <location>
        <begin position="37"/>
        <end position="62"/>
    </location>
</feature>
<dbReference type="GO" id="GO:0016787">
    <property type="term" value="F:hydrolase activity"/>
    <property type="evidence" value="ECO:0007669"/>
    <property type="project" value="UniProtKB-KW"/>
</dbReference>
<evidence type="ECO:0000256" key="7">
    <source>
        <dbReference type="SAM" id="Phobius"/>
    </source>
</evidence>
<keyword evidence="1" id="KW-0547">Nucleotide-binding</keyword>
<feature type="region of interest" description="Disordered" evidence="6">
    <location>
        <begin position="1142"/>
        <end position="1226"/>
    </location>
</feature>
<dbReference type="Pfam" id="PF13086">
    <property type="entry name" value="AAA_11"/>
    <property type="match status" value="1"/>
</dbReference>
<feature type="region of interest" description="Disordered" evidence="6">
    <location>
        <begin position="809"/>
        <end position="833"/>
    </location>
</feature>
<feature type="compositionally biased region" description="Acidic residues" evidence="6">
    <location>
        <begin position="2167"/>
        <end position="2176"/>
    </location>
</feature>
<feature type="compositionally biased region" description="Acidic residues" evidence="6">
    <location>
        <begin position="1149"/>
        <end position="1171"/>
    </location>
</feature>
<feature type="compositionally biased region" description="Acidic residues" evidence="6">
    <location>
        <begin position="553"/>
        <end position="612"/>
    </location>
</feature>
<feature type="transmembrane region" description="Helical" evidence="7">
    <location>
        <begin position="325"/>
        <end position="343"/>
    </location>
</feature>
<evidence type="ECO:0000256" key="1">
    <source>
        <dbReference type="ARBA" id="ARBA00022741"/>
    </source>
</evidence>
<dbReference type="GO" id="GO:0005694">
    <property type="term" value="C:chromosome"/>
    <property type="evidence" value="ECO:0007669"/>
    <property type="project" value="UniProtKB-ARBA"/>
</dbReference>
<feature type="compositionally biased region" description="Acidic residues" evidence="6">
    <location>
        <begin position="625"/>
        <end position="647"/>
    </location>
</feature>
<gene>
    <name evidence="11" type="ORF">Cvel_7630</name>
</gene>
<feature type="compositionally biased region" description="Basic and acidic residues" evidence="6">
    <location>
        <begin position="762"/>
        <end position="778"/>
    </location>
</feature>
<feature type="region of interest" description="Disordered" evidence="6">
    <location>
        <begin position="409"/>
        <end position="695"/>
    </location>
</feature>
<keyword evidence="7" id="KW-0812">Transmembrane</keyword>
<dbReference type="Gene3D" id="3.40.109.10">
    <property type="entry name" value="NADH Oxidase"/>
    <property type="match status" value="1"/>
</dbReference>
<protein>
    <submittedName>
        <fullName evidence="11">Uncharacterized protein</fullName>
    </submittedName>
</protein>
<feature type="compositionally biased region" description="Acidic residues" evidence="6">
    <location>
        <begin position="515"/>
        <end position="527"/>
    </location>
</feature>
<dbReference type="PANTHER" id="PTHR10887">
    <property type="entry name" value="DNA2/NAM7 HELICASE FAMILY"/>
    <property type="match status" value="1"/>
</dbReference>
<dbReference type="VEuPathDB" id="CryptoDB:Cvel_7630"/>
<reference evidence="11" key="1">
    <citation type="submission" date="2014-11" db="EMBL/GenBank/DDBJ databases">
        <authorList>
            <person name="Otto D Thomas"/>
            <person name="Naeem Raeece"/>
        </authorList>
    </citation>
    <scope>NUCLEOTIDE SEQUENCE</scope>
</reference>
<evidence type="ECO:0000256" key="4">
    <source>
        <dbReference type="ARBA" id="ARBA00022840"/>
    </source>
</evidence>
<evidence type="ECO:0000256" key="6">
    <source>
        <dbReference type="SAM" id="MobiDB-lite"/>
    </source>
</evidence>
<accession>A0A0G4HN17</accession>
<dbReference type="SUPFAM" id="SSF55469">
    <property type="entry name" value="FMN-dependent nitroreductase-like"/>
    <property type="match status" value="1"/>
</dbReference>
<feature type="compositionally biased region" description="Basic and acidic residues" evidence="6">
    <location>
        <begin position="673"/>
        <end position="684"/>
    </location>
</feature>
<feature type="domain" description="DNA2/NAM7 helicase-like C-terminal" evidence="10">
    <location>
        <begin position="1790"/>
        <end position="1992"/>
    </location>
</feature>
<evidence type="ECO:0000256" key="5">
    <source>
        <dbReference type="SAM" id="Coils"/>
    </source>
</evidence>
<evidence type="ECO:0000256" key="2">
    <source>
        <dbReference type="ARBA" id="ARBA00022801"/>
    </source>
</evidence>
<feature type="compositionally biased region" description="Basic and acidic residues" evidence="6">
    <location>
        <begin position="421"/>
        <end position="430"/>
    </location>
</feature>
<keyword evidence="2" id="KW-0378">Hydrolase</keyword>
<organism evidence="11">
    <name type="scientific">Chromera velia CCMP2878</name>
    <dbReference type="NCBI Taxonomy" id="1169474"/>
    <lineage>
        <taxon>Eukaryota</taxon>
        <taxon>Sar</taxon>
        <taxon>Alveolata</taxon>
        <taxon>Colpodellida</taxon>
        <taxon>Chromeraceae</taxon>
        <taxon>Chromera</taxon>
    </lineage>
</organism>
<evidence type="ECO:0000256" key="3">
    <source>
        <dbReference type="ARBA" id="ARBA00022806"/>
    </source>
</evidence>
<feature type="region of interest" description="Disordered" evidence="6">
    <location>
        <begin position="854"/>
        <end position="897"/>
    </location>
</feature>
<dbReference type="Pfam" id="PF00881">
    <property type="entry name" value="Nitroreductase"/>
    <property type="match status" value="1"/>
</dbReference>
<dbReference type="SUPFAM" id="SSF52540">
    <property type="entry name" value="P-loop containing nucleoside triphosphate hydrolases"/>
    <property type="match status" value="1"/>
</dbReference>
<keyword evidence="7" id="KW-0472">Membrane</keyword>
<evidence type="ECO:0000313" key="11">
    <source>
        <dbReference type="EMBL" id="CEM45749.1"/>
    </source>
</evidence>
<sequence length="2176" mass="243269">MEFFGQLPLAEGNPRDAAAMETRKRNHLHAALLPVRLAGTLVLLICFSCYVAPSSAFNLALFPQRQAGLFPSCTRGGREPFKAVAHHTSLFGRRKKETVLRGESEQQQQPKEQKEGDVLPGASPPFSRENPPVFPPRAYLDDTGVWRVEGTNGEKTGVVHQTAEEIERAMWSRFTGPPRPSGYDAQAPVDVRVLNRLLEMTRRAPTSFNSQPWKVVVLSDRDDKVTRHRLSKAFVGGRNQERVVAAPVVLFFLADLHAALRGRDIGERFVNDLVESQKRLRIWAGGKMKEVEKGRFAAFQKLLPLFILFFSGCIPILPLRIVLFLLRKVCSVCLGLVTAMPAVPTAAQWAEKNAMLPALSFCLAATSVGLLTAMLEGFDSVKVRSVLGIPSRFSLPVAVIMGYPSRESPETNFSGLLPLSGEREGGKEGGEGVSGQGTPFLNSRFSLGGRGQGEAEADDDEEEDKEAAVQNRGRGKGKRKGAGIQDLSEFVSSSAGGGPSSSSSRKPSMLSGESGEGEEEEEEEEGELSMASFVSSERREAGEMYEGGRWDDEREEEEEEEVEQEEEDEEEEEEDFDDDEEDEDLDDDDDDEYDDDEDDGDEDEEEELEEEEGSVRGQVVKKEGGEDEEEEEDGEELDEDEVDEEPDSASASPQEKESGGSSVADPGVLSEEEEKRLRLEDEQRRKQKRKTLRRLQREEMEYEKSFFKGTKGDLAFLAGSTMPYGSDDSYSSTDDAPIFSDEGGAQSAMKVIGGSTSSRQRRKEEQEEAQKRAEALLADETMKQKLIETFKEQALGLWGSNTTMASRELERRKHLDVPDDDPGYDPLAKEDSSMGPFQAERARLLEVIDVLRQQEAAPTRMMQRRSRRPWGNQARSKAEKPPTKPQKPPPNSIPFVREQYKRKMALWKHEKRRWNAQKQEDIQSKNNARTYDTDVLTLTGSAGDWKQKFAFLTRSLKNAEEEVKEEKEDPLESVFAAAGEKGAGAESGDEYPKEESGKDILKLDDEWWMTEQGLDQRQFDRLVQQSEKNRRAVDFALHFGNLLQEEIHAEDEQTIDRLKFWEKRRLMDEGITLFKLQCRIFKKHFKEVVLRFRRPLRPLEWMGEEDDEDQFLDDSAAVVDDADEEDASLANFDKSLSEFLVNRQKGDESVPDTEAEGKDEQEDEDDEDIEDEFKPLPPPPDEEQMDRPLGATTTTVEAPSPRLSKSRQRRRSSQRGVDEDAEDIDDTFITEETLVETFEDEEADAEVMIDKDEGEEETALFPKSFFSTGVEGAGSAILSNLPSSQNTTEDGARKKKGKDMYLPPLPFHVFSPGDLLAITRGNKGPIDQDVESFQGEMYHCKKKFIDVVVQDPPDWITSKWSTELFRIDRFNNRICHGRMMDAVLRFTNIKDQSGALMNPLLREALLRSFHFFNQLREEVGAKALLPSDPRAFYRDTVDAGERIEDDSRIPLDRKRPWVSFFATNPRKWWYSKVVLDEILDRAKKRGLLDPSQDVAVRAALSRRLTLIQGPPGTGKTRTSCLILGTLAQMMRTARLRGHEPVNRFEKLFTIESKEKEQALRSIPPQPPKLEKILAAAFSNVAADNILEGLLKMGVKAVRVGRSNVVNPLLYNYTADALVRQHPEVKAAVRHLREVSDRARELRLFGMKPDEKGPLLPQGVARNETEELLTFKEKEFARKKKMQEHVRLAEEDVRVAEKRALWRIMASADVVVSSCMGAGKVDFVNALECPGWDPERSPISFSTVLLDEASQVTEPAALVPLVTGAEQVILVGDQNQLPPTVTTESVKEKCLDVSLFVRLVLAGVKPFMLGRQYRMHPVIAAFPSAQFYGGKLESVPKAEDRPAPRGVLWPDRNAPVMMAAVTDETLHLESRADWKGGGDTTSYQNKREATVILQLLRSLLAEGEIKPTEIGVVAPYAAQVRHLRGLILEEFGAETAAQIEVKSVDGYQGREKEVVLFSAVRSNAFGNVGFLRDWRRLNVAITRARRGLVVVGDPLTLGFDENWESFIQFCSDRGLLVDEGLERAVDINTLADEFGGEVGGTRGELSEDLSAAGFGFGRRSAGTRFPSDGGFGDPFGQAALDYEMGLGDTGGSGWDRGGSGLGGFDTSIDWRDDEDEDFGKGFGGPGGGFAERWESKLRGKGVSWLDESGGDRLDGSIDDEPPLFAASAEEEEEEIFR</sequence>
<feature type="transmembrane region" description="Helical" evidence="7">
    <location>
        <begin position="302"/>
        <end position="319"/>
    </location>
</feature>
<dbReference type="InterPro" id="IPR047187">
    <property type="entry name" value="SF1_C_Upf1"/>
</dbReference>
<evidence type="ECO:0000259" key="9">
    <source>
        <dbReference type="Pfam" id="PF13086"/>
    </source>
</evidence>
<feature type="domain" description="Nitroreductase" evidence="8">
    <location>
        <begin position="183"/>
        <end position="235"/>
    </location>
</feature>
<dbReference type="GO" id="GO:0016491">
    <property type="term" value="F:oxidoreductase activity"/>
    <property type="evidence" value="ECO:0007669"/>
    <property type="project" value="InterPro"/>
</dbReference>
<dbReference type="InterPro" id="IPR045055">
    <property type="entry name" value="DNA2/NAM7-like"/>
</dbReference>
<feature type="compositionally biased region" description="Low complexity" evidence="6">
    <location>
        <begin position="726"/>
        <end position="735"/>
    </location>
</feature>
<dbReference type="CDD" id="cd18808">
    <property type="entry name" value="SF1_C_Upf1"/>
    <property type="match status" value="1"/>
</dbReference>
<feature type="region of interest" description="Disordered" evidence="6">
    <location>
        <begin position="94"/>
        <end position="134"/>
    </location>
</feature>
<feature type="compositionally biased region" description="Basic residues" evidence="6">
    <location>
        <begin position="1204"/>
        <end position="1213"/>
    </location>
</feature>
<feature type="compositionally biased region" description="Acidic residues" evidence="6">
    <location>
        <begin position="455"/>
        <end position="465"/>
    </location>
</feature>
<keyword evidence="7" id="KW-1133">Transmembrane helix</keyword>
<dbReference type="EMBL" id="CDMZ01003269">
    <property type="protein sequence ID" value="CEM45749.1"/>
    <property type="molecule type" value="Genomic_DNA"/>
</dbReference>
<dbReference type="Pfam" id="PF13087">
    <property type="entry name" value="AAA_12"/>
    <property type="match status" value="1"/>
</dbReference>
<dbReference type="InterPro" id="IPR000415">
    <property type="entry name" value="Nitroreductase-like"/>
</dbReference>
<feature type="domain" description="DNA2/NAM7 helicase helicase" evidence="9">
    <location>
        <begin position="1488"/>
        <end position="1782"/>
    </location>
</feature>
<dbReference type="InterPro" id="IPR041679">
    <property type="entry name" value="DNA2/NAM7-like_C"/>
</dbReference>
<feature type="compositionally biased region" description="Pro residues" evidence="6">
    <location>
        <begin position="883"/>
        <end position="892"/>
    </location>
</feature>
<dbReference type="InterPro" id="IPR029479">
    <property type="entry name" value="Nitroreductase"/>
</dbReference>
<dbReference type="PANTHER" id="PTHR10887:SF517">
    <property type="entry name" value="RNA HELICASE NONSENSE MRNA REDUCING FACTOR"/>
    <property type="match status" value="1"/>
</dbReference>
<evidence type="ECO:0000259" key="10">
    <source>
        <dbReference type="Pfam" id="PF13087"/>
    </source>
</evidence>